<feature type="domain" description="Helix-turn-helix" evidence="1">
    <location>
        <begin position="4"/>
        <end position="53"/>
    </location>
</feature>
<sequence>MDILGVKAAASFLGISEGTLRYWRHTGQGPTSFKLGRRLVYRREELERWLKEQEAATSRGGQQAVV</sequence>
<dbReference type="Pfam" id="PF12728">
    <property type="entry name" value="HTH_17"/>
    <property type="match status" value="1"/>
</dbReference>
<protein>
    <recommendedName>
        <fullName evidence="1">Helix-turn-helix domain-containing protein</fullName>
    </recommendedName>
</protein>
<gene>
    <name evidence="2" type="ordered locus">Mflv_2925</name>
</gene>
<dbReference type="InterPro" id="IPR009061">
    <property type="entry name" value="DNA-bd_dom_put_sf"/>
</dbReference>
<evidence type="ECO:0000313" key="2">
    <source>
        <dbReference type="EMBL" id="ABP45402.1"/>
    </source>
</evidence>
<dbReference type="eggNOG" id="COG3311">
    <property type="taxonomic scope" value="Bacteria"/>
</dbReference>
<dbReference type="KEGG" id="mgi:Mflv_2925"/>
<name>A4TBK9_MYCGI</name>
<dbReference type="OrthoDB" id="4330189at2"/>
<reference evidence="2" key="2">
    <citation type="journal article" date="2013" name="PLoS ONE">
        <title>A Gene Expression Study of the Activities of Aromatic Ring-Cleavage Dioxygenases in Mycobacterium gilvum PYR-GCK to Changes in Salinity and pH during Pyrene Degradation.</title>
        <authorList>
            <person name="Badejo A.C."/>
            <person name="Badejo A.O."/>
            <person name="Shin K.H."/>
            <person name="Chai Y.G."/>
        </authorList>
    </citation>
    <scope>NUCLEOTIDE SEQUENCE [LARGE SCALE GENOMIC DNA]</scope>
    <source>
        <strain evidence="2">PYR-GCK</strain>
    </source>
</reference>
<proteinExistence type="predicted"/>
<accession>A4TBK9</accession>
<dbReference type="STRING" id="350054.Mflv_2925"/>
<dbReference type="EMBL" id="CP000656">
    <property type="protein sequence ID" value="ABP45402.1"/>
    <property type="molecule type" value="Genomic_DNA"/>
</dbReference>
<dbReference type="SUPFAM" id="SSF46955">
    <property type="entry name" value="Putative DNA-binding domain"/>
    <property type="match status" value="1"/>
</dbReference>
<dbReference type="AlphaFoldDB" id="A4TBK9"/>
<reference evidence="2" key="1">
    <citation type="submission" date="2007-04" db="EMBL/GenBank/DDBJ databases">
        <authorList>
            <consortium name="US DOE Joint Genome Institute"/>
            <person name="Copeland A."/>
            <person name="Lucas S."/>
            <person name="Lapidus A."/>
            <person name="Barry K."/>
            <person name="Detter J.C."/>
            <person name="Glavina del Rio T."/>
            <person name="Hammon N."/>
            <person name="Israni S."/>
            <person name="Dalin E."/>
            <person name="Tice H."/>
            <person name="Pitluck S."/>
            <person name="Chain P."/>
            <person name="Malfatti S."/>
            <person name="Shin M."/>
            <person name="Vergez L."/>
            <person name="Schmutz J."/>
            <person name="Larimer F."/>
            <person name="Land M."/>
            <person name="Hauser L."/>
            <person name="Kyrpides N."/>
            <person name="Mikhailova N."/>
            <person name="Miller C."/>
            <person name="Richardson P."/>
        </authorList>
    </citation>
    <scope>NUCLEOTIDE SEQUENCE</scope>
    <source>
        <strain evidence="2">PYR-GCK</strain>
    </source>
</reference>
<organism evidence="2">
    <name type="scientific">Mycolicibacterium gilvum (strain PYR-GCK)</name>
    <name type="common">Mycobacterium gilvum (strain PYR-GCK)</name>
    <dbReference type="NCBI Taxonomy" id="350054"/>
    <lineage>
        <taxon>Bacteria</taxon>
        <taxon>Bacillati</taxon>
        <taxon>Actinomycetota</taxon>
        <taxon>Actinomycetes</taxon>
        <taxon>Mycobacteriales</taxon>
        <taxon>Mycobacteriaceae</taxon>
        <taxon>Mycolicibacterium</taxon>
    </lineage>
</organism>
<dbReference type="HOGENOM" id="CLU_140176_9_1_11"/>
<evidence type="ECO:0000259" key="1">
    <source>
        <dbReference type="Pfam" id="PF12728"/>
    </source>
</evidence>
<dbReference type="InterPro" id="IPR041657">
    <property type="entry name" value="HTH_17"/>
</dbReference>
<dbReference type="Gene3D" id="1.10.10.10">
    <property type="entry name" value="Winged helix-like DNA-binding domain superfamily/Winged helix DNA-binding domain"/>
    <property type="match status" value="1"/>
</dbReference>
<dbReference type="InterPro" id="IPR036388">
    <property type="entry name" value="WH-like_DNA-bd_sf"/>
</dbReference>